<comment type="caution">
    <text evidence="1">The sequence shown here is derived from an EMBL/GenBank/DDBJ whole genome shotgun (WGS) entry which is preliminary data.</text>
</comment>
<gene>
    <name evidence="1" type="ORF">KSB_18170</name>
</gene>
<dbReference type="EMBL" id="BNJG01000001">
    <property type="protein sequence ID" value="GHO53342.1"/>
    <property type="molecule type" value="Genomic_DNA"/>
</dbReference>
<protein>
    <submittedName>
        <fullName evidence="1">Uncharacterized protein</fullName>
    </submittedName>
</protein>
<organism evidence="1 2">
    <name type="scientific">Ktedonobacter robiniae</name>
    <dbReference type="NCBI Taxonomy" id="2778365"/>
    <lineage>
        <taxon>Bacteria</taxon>
        <taxon>Bacillati</taxon>
        <taxon>Chloroflexota</taxon>
        <taxon>Ktedonobacteria</taxon>
        <taxon>Ktedonobacterales</taxon>
        <taxon>Ktedonobacteraceae</taxon>
        <taxon>Ktedonobacter</taxon>
    </lineage>
</organism>
<dbReference type="Proteomes" id="UP000654345">
    <property type="component" value="Unassembled WGS sequence"/>
</dbReference>
<reference evidence="1 2" key="1">
    <citation type="journal article" date="2021" name="Int. J. Syst. Evol. Microbiol.">
        <title>Reticulibacter mediterranei gen. nov., sp. nov., within the new family Reticulibacteraceae fam. nov., and Ktedonospora formicarum gen. nov., sp. nov., Ktedonobacter robiniae sp. nov., Dictyobacter formicarum sp. nov. and Dictyobacter arantiisoli sp. nov., belonging to the class Ktedonobacteria.</title>
        <authorList>
            <person name="Yabe S."/>
            <person name="Zheng Y."/>
            <person name="Wang C.M."/>
            <person name="Sakai Y."/>
            <person name="Abe K."/>
            <person name="Yokota A."/>
            <person name="Donadio S."/>
            <person name="Cavaletti L."/>
            <person name="Monciardini P."/>
        </authorList>
    </citation>
    <scope>NUCLEOTIDE SEQUENCE [LARGE SCALE GENOMIC DNA]</scope>
    <source>
        <strain evidence="1 2">SOSP1-30</strain>
    </source>
</reference>
<accession>A0ABQ3UKZ9</accession>
<sequence>MGAASAHALRFSESHDRKRYRQAILACARYLLNQENQGNLTGERLSITLASCRTDKVHSSTQ</sequence>
<name>A0ABQ3UKZ9_9CHLR</name>
<evidence type="ECO:0000313" key="2">
    <source>
        <dbReference type="Proteomes" id="UP000654345"/>
    </source>
</evidence>
<keyword evidence="2" id="KW-1185">Reference proteome</keyword>
<proteinExistence type="predicted"/>
<evidence type="ECO:0000313" key="1">
    <source>
        <dbReference type="EMBL" id="GHO53342.1"/>
    </source>
</evidence>